<keyword evidence="8 10" id="KW-0511">Multifunctional enzyme</keyword>
<comment type="catalytic activity">
    <reaction evidence="1 10">
        <text>[HPr protein]-L-serine + ATP = [HPr protein]-O-phospho-L-serine + ADP + H(+)</text>
        <dbReference type="Rhea" id="RHEA:46600"/>
        <dbReference type="Rhea" id="RHEA-COMP:11602"/>
        <dbReference type="Rhea" id="RHEA-COMP:11603"/>
        <dbReference type="ChEBI" id="CHEBI:15378"/>
        <dbReference type="ChEBI" id="CHEBI:29999"/>
        <dbReference type="ChEBI" id="CHEBI:30616"/>
        <dbReference type="ChEBI" id="CHEBI:83421"/>
        <dbReference type="ChEBI" id="CHEBI:456216"/>
    </reaction>
</comment>
<comment type="catalytic activity">
    <reaction evidence="9 10">
        <text>[HPr protein]-O-phospho-L-serine + phosphate + H(+) = [HPr protein]-L-serine + diphosphate</text>
        <dbReference type="Rhea" id="RHEA:46604"/>
        <dbReference type="Rhea" id="RHEA-COMP:11602"/>
        <dbReference type="Rhea" id="RHEA-COMP:11603"/>
        <dbReference type="ChEBI" id="CHEBI:15378"/>
        <dbReference type="ChEBI" id="CHEBI:29999"/>
        <dbReference type="ChEBI" id="CHEBI:33019"/>
        <dbReference type="ChEBI" id="CHEBI:43474"/>
        <dbReference type="ChEBI" id="CHEBI:83421"/>
    </reaction>
</comment>
<keyword evidence="10" id="KW-0119">Carbohydrate metabolism</keyword>
<evidence type="ECO:0000313" key="13">
    <source>
        <dbReference type="EMBL" id="AMC92541.1"/>
    </source>
</evidence>
<dbReference type="AlphaFoldDB" id="A0A0X8GY31"/>
<comment type="similarity">
    <text evidence="2 10">Belongs to the HPrK/P family.</text>
</comment>
<dbReference type="Pfam" id="PF07475">
    <property type="entry name" value="Hpr_kinase_C"/>
    <property type="match status" value="1"/>
</dbReference>
<keyword evidence="5 10" id="KW-0547">Nucleotide-binding</keyword>
<evidence type="ECO:0000259" key="11">
    <source>
        <dbReference type="Pfam" id="PF02603"/>
    </source>
</evidence>
<dbReference type="InterPro" id="IPR011104">
    <property type="entry name" value="Hpr_kin/Pase_C"/>
</dbReference>
<protein>
    <recommendedName>
        <fullName evidence="10">HPr kinase/phosphorylase</fullName>
        <shortName evidence="10">HPrK/P</shortName>
        <ecNumber evidence="10">2.7.11.-</ecNumber>
        <ecNumber evidence="10">2.7.4.-</ecNumber>
    </recommendedName>
    <alternativeName>
        <fullName evidence="10">HPr(Ser) kinase/phosphorylase</fullName>
    </alternativeName>
</protein>
<dbReference type="PANTHER" id="PTHR30305">
    <property type="entry name" value="PROTEIN YJDM-RELATED"/>
    <property type="match status" value="1"/>
</dbReference>
<dbReference type="CDD" id="cd01918">
    <property type="entry name" value="HprK_C"/>
    <property type="match status" value="1"/>
</dbReference>
<accession>A0A0X8GY31</accession>
<dbReference type="SUPFAM" id="SSF53795">
    <property type="entry name" value="PEP carboxykinase-like"/>
    <property type="match status" value="1"/>
</dbReference>
<dbReference type="KEGG" id="erl:AOC36_00585"/>
<dbReference type="EC" id="2.7.11.-" evidence="10"/>
<evidence type="ECO:0000256" key="8">
    <source>
        <dbReference type="ARBA" id="ARBA00023268"/>
    </source>
</evidence>
<keyword evidence="7 10" id="KW-0067">ATP-binding</keyword>
<dbReference type="InterPro" id="IPR027417">
    <property type="entry name" value="P-loop_NTPase"/>
</dbReference>
<dbReference type="GO" id="GO:0005524">
    <property type="term" value="F:ATP binding"/>
    <property type="evidence" value="ECO:0007669"/>
    <property type="project" value="UniProtKB-UniRule"/>
</dbReference>
<reference evidence="13 14" key="1">
    <citation type="submission" date="2015-10" db="EMBL/GenBank/DDBJ databases">
        <title>Erysipelothrix larvae sp. LV19 isolated from the larval gut of the rhinoceros beetle, Trypoxylus dichotomus.</title>
        <authorList>
            <person name="Lim S."/>
            <person name="Kim B.-C."/>
        </authorList>
    </citation>
    <scope>NUCLEOTIDE SEQUENCE [LARGE SCALE GENOMIC DNA]</scope>
    <source>
        <strain evidence="13 14">LV19</strain>
    </source>
</reference>
<comment type="subunit">
    <text evidence="10">Homohexamer.</text>
</comment>
<feature type="active site" evidence="10">
    <location>
        <position position="246"/>
    </location>
</feature>
<evidence type="ECO:0000313" key="14">
    <source>
        <dbReference type="Proteomes" id="UP000063781"/>
    </source>
</evidence>
<evidence type="ECO:0000256" key="6">
    <source>
        <dbReference type="ARBA" id="ARBA00022777"/>
    </source>
</evidence>
<dbReference type="Gene3D" id="3.40.50.300">
    <property type="entry name" value="P-loop containing nucleotide triphosphate hydrolases"/>
    <property type="match status" value="1"/>
</dbReference>
<dbReference type="Proteomes" id="UP000063781">
    <property type="component" value="Chromosome"/>
</dbReference>
<evidence type="ECO:0000256" key="9">
    <source>
        <dbReference type="ARBA" id="ARBA00047657"/>
    </source>
</evidence>
<comment type="function">
    <text evidence="10">Catalyzes the ATP- as well as the pyrophosphate-dependent phosphorylation of a specific serine residue in HPr, a phosphocarrier protein of the phosphoenolpyruvate-dependent sugar phosphotransferase system (PTS). HprK/P also catalyzes the pyrophosphate-producing, inorganic phosphate-dependent dephosphorylation (phosphorolysis) of seryl-phosphorylated HPr (P-Ser-HPr). The two antagonistic activities of HprK/P are regulated by several intracellular metabolites, which change their concentration in response to the absence or presence of rapidly metabolisable carbon sources (glucose, fructose, etc.) in the growth medium. Therefore, by controlling the phosphorylation state of HPr, HPrK/P is a sensor enzyme that plays a major role in the regulation of carbon metabolism and sugar transport: it mediates carbon catabolite repression (CCR), and regulates PTS-catalyzed carbohydrate uptake and inducer exclusion.</text>
</comment>
<comment type="miscellaneous">
    <text evidence="10">Both phosphorylation and phosphorolysis are carried out by the same active site and suggest a common mechanism for both reactions.</text>
</comment>
<feature type="region of interest" description="Important for the catalytic mechanism of dephosphorylation" evidence="10">
    <location>
        <begin position="268"/>
        <end position="273"/>
    </location>
</feature>
<dbReference type="Gene3D" id="3.40.1390.20">
    <property type="entry name" value="HprK N-terminal domain-like"/>
    <property type="match status" value="1"/>
</dbReference>
<keyword evidence="3 10" id="KW-0723">Serine/threonine-protein kinase</keyword>
<keyword evidence="14" id="KW-1185">Reference proteome</keyword>
<evidence type="ECO:0000259" key="12">
    <source>
        <dbReference type="Pfam" id="PF07475"/>
    </source>
</evidence>
<dbReference type="STRING" id="1514105.AOC36_00585"/>
<dbReference type="EC" id="2.7.4.-" evidence="10"/>
<proteinExistence type="inferred from homology"/>
<dbReference type="HAMAP" id="MF_01249">
    <property type="entry name" value="HPr_kinase"/>
    <property type="match status" value="1"/>
</dbReference>
<feature type="domain" description="HPr kinase/phosphorylase C-terminal" evidence="12">
    <location>
        <begin position="134"/>
        <end position="302"/>
    </location>
</feature>
<keyword evidence="10" id="KW-0479">Metal-binding</keyword>
<evidence type="ECO:0000256" key="10">
    <source>
        <dbReference type="HAMAP-Rule" id="MF_01249"/>
    </source>
</evidence>
<feature type="binding site" evidence="10">
    <location>
        <begin position="157"/>
        <end position="164"/>
    </location>
    <ligand>
        <name>ATP</name>
        <dbReference type="ChEBI" id="CHEBI:30616"/>
    </ligand>
</feature>
<dbReference type="GO" id="GO:0004674">
    <property type="term" value="F:protein serine/threonine kinase activity"/>
    <property type="evidence" value="ECO:0007669"/>
    <property type="project" value="UniProtKB-KW"/>
</dbReference>
<evidence type="ECO:0000256" key="3">
    <source>
        <dbReference type="ARBA" id="ARBA00022527"/>
    </source>
</evidence>
<dbReference type="OrthoDB" id="9778803at2"/>
<feature type="binding site" evidence="10">
    <location>
        <position position="205"/>
    </location>
    <ligand>
        <name>Mg(2+)</name>
        <dbReference type="ChEBI" id="CHEBI:18420"/>
    </ligand>
</feature>
<organism evidence="13 14">
    <name type="scientific">Erysipelothrix larvae</name>
    <dbReference type="NCBI Taxonomy" id="1514105"/>
    <lineage>
        <taxon>Bacteria</taxon>
        <taxon>Bacillati</taxon>
        <taxon>Bacillota</taxon>
        <taxon>Erysipelotrichia</taxon>
        <taxon>Erysipelotrichales</taxon>
        <taxon>Erysipelotrichaceae</taxon>
        <taxon>Erysipelothrix</taxon>
    </lineage>
</organism>
<keyword evidence="6 10" id="KW-0418">Kinase</keyword>
<evidence type="ECO:0000256" key="4">
    <source>
        <dbReference type="ARBA" id="ARBA00022679"/>
    </source>
</evidence>
<feature type="active site" evidence="10">
    <location>
        <position position="163"/>
    </location>
</feature>
<dbReference type="Pfam" id="PF02603">
    <property type="entry name" value="Hpr_kinase_N"/>
    <property type="match status" value="1"/>
</dbReference>
<dbReference type="NCBIfam" id="TIGR00679">
    <property type="entry name" value="hpr-ser"/>
    <property type="match status" value="1"/>
</dbReference>
<keyword evidence="4 10" id="KW-0808">Transferase</keyword>
<dbReference type="GO" id="GO:0004712">
    <property type="term" value="F:protein serine/threonine/tyrosine kinase activity"/>
    <property type="evidence" value="ECO:0007669"/>
    <property type="project" value="UniProtKB-UniRule"/>
</dbReference>
<feature type="active site" description="Proton acceptor; for phosphorylation activity. Proton donor; for dephosphorylation activity" evidence="10">
    <location>
        <position position="181"/>
    </location>
</feature>
<evidence type="ECO:0000256" key="1">
    <source>
        <dbReference type="ARBA" id="ARBA00001120"/>
    </source>
</evidence>
<dbReference type="GO" id="GO:0000155">
    <property type="term" value="F:phosphorelay sensor kinase activity"/>
    <property type="evidence" value="ECO:0007669"/>
    <property type="project" value="InterPro"/>
</dbReference>
<dbReference type="PANTHER" id="PTHR30305:SF1">
    <property type="entry name" value="HPR KINASE_PHOSPHORYLASE"/>
    <property type="match status" value="1"/>
</dbReference>
<feature type="region of interest" description="Important for the catalytic mechanism of both phosphorylation and dephosphorylation" evidence="10">
    <location>
        <begin position="204"/>
        <end position="213"/>
    </location>
</feature>
<feature type="binding site" evidence="10">
    <location>
        <position position="164"/>
    </location>
    <ligand>
        <name>Mg(2+)</name>
        <dbReference type="ChEBI" id="CHEBI:18420"/>
    </ligand>
</feature>
<dbReference type="InterPro" id="IPR011126">
    <property type="entry name" value="Hpr_kin/Pase_Hpr_N"/>
</dbReference>
<comment type="cofactor">
    <cofactor evidence="10">
        <name>Mg(2+)</name>
        <dbReference type="ChEBI" id="CHEBI:18420"/>
    </cofactor>
</comment>
<evidence type="ECO:0000256" key="2">
    <source>
        <dbReference type="ARBA" id="ARBA00006883"/>
    </source>
</evidence>
<comment type="domain">
    <text evidence="10">The Walker A ATP-binding motif also binds Pi and PPi.</text>
</comment>
<evidence type="ECO:0000256" key="7">
    <source>
        <dbReference type="ARBA" id="ARBA00022840"/>
    </source>
</evidence>
<dbReference type="EMBL" id="CP013213">
    <property type="protein sequence ID" value="AMC92541.1"/>
    <property type="molecule type" value="Genomic_DNA"/>
</dbReference>
<dbReference type="GO" id="GO:0006109">
    <property type="term" value="P:regulation of carbohydrate metabolic process"/>
    <property type="evidence" value="ECO:0007669"/>
    <property type="project" value="UniProtKB-UniRule"/>
</dbReference>
<gene>
    <name evidence="10" type="primary">hprK</name>
    <name evidence="13" type="ORF">AOC36_00585</name>
</gene>
<dbReference type="GO" id="GO:0000287">
    <property type="term" value="F:magnesium ion binding"/>
    <property type="evidence" value="ECO:0007669"/>
    <property type="project" value="UniProtKB-UniRule"/>
</dbReference>
<sequence length="316" mass="35663">MMELQTCEVSVLVDKLGYKQVAGNKDALKRPIRLQSTSRPGLELTGFYDHVERKRVNIIGNKESAYIRGMDSETLKDRFDFLTNDESPTIIVSGGNDVPKELLEVANAKNYPVLTTKVTSSEVIVEVVSLLDEMLAPVINIHGVLMNVFGKGVLMIGESGMGKSEVALELILRGHSLIADDRVDCWVVRNRVMGTSPELTRGLLEIRGIGIIDVTQMFGVRAFLEQEHVDFVIEFQPWDSKNVYRRIGIEDEEIFEIFDEKLPKLVFPVKEGRDMAALVESGVRDFMLKQRGINAAETFDKRVMDHMRKMSEEQDV</sequence>
<feature type="domain" description="HPr(Ser) kinase/phosphorylase N-terminal" evidence="11">
    <location>
        <begin position="8"/>
        <end position="130"/>
    </location>
</feature>
<evidence type="ECO:0000256" key="5">
    <source>
        <dbReference type="ARBA" id="ARBA00022741"/>
    </source>
</evidence>
<dbReference type="SUPFAM" id="SSF75138">
    <property type="entry name" value="HprK N-terminal domain-like"/>
    <property type="match status" value="1"/>
</dbReference>
<dbReference type="InterPro" id="IPR028979">
    <property type="entry name" value="Ser_kin/Pase_Hpr-like_N_sf"/>
</dbReference>
<keyword evidence="10" id="KW-0460">Magnesium</keyword>
<feature type="active site" evidence="10">
    <location>
        <position position="142"/>
    </location>
</feature>
<dbReference type="InterPro" id="IPR003755">
    <property type="entry name" value="HPr(Ser)_kin/Pase"/>
</dbReference>
<name>A0A0X8GY31_9FIRM</name>